<evidence type="ECO:0000313" key="13">
    <source>
        <dbReference type="Proteomes" id="UP000248961"/>
    </source>
</evidence>
<dbReference type="VEuPathDB" id="FungiDB:BO97DRAFT_393848"/>
<dbReference type="Pfam" id="PF00248">
    <property type="entry name" value="Aldo_ket_red"/>
    <property type="match status" value="1"/>
</dbReference>
<dbReference type="GeneID" id="37198238"/>
<keyword evidence="13" id="KW-1185">Reference proteome</keyword>
<evidence type="ECO:0000259" key="11">
    <source>
        <dbReference type="Pfam" id="PF00248"/>
    </source>
</evidence>
<keyword evidence="3" id="KW-0521">NADP</keyword>
<dbReference type="InterPro" id="IPR023210">
    <property type="entry name" value="NADP_OxRdtase_dom"/>
</dbReference>
<dbReference type="PIRSF" id="PIRSF000097">
    <property type="entry name" value="AKR"/>
    <property type="match status" value="1"/>
</dbReference>
<dbReference type="PANTHER" id="PTHR43827">
    <property type="entry name" value="2,5-DIKETO-D-GLUCONIC ACID REDUCTASE"/>
    <property type="match status" value="1"/>
</dbReference>
<dbReference type="InterPro" id="IPR018170">
    <property type="entry name" value="Aldo/ket_reductase_CS"/>
</dbReference>
<protein>
    <recommendedName>
        <fullName evidence="2">D-xylose reductase [NAD(P)H]</fullName>
        <ecNumber evidence="2">1.1.1.307</ecNumber>
    </recommendedName>
</protein>
<dbReference type="OrthoDB" id="5772781at2759"/>
<evidence type="ECO:0000256" key="10">
    <source>
        <dbReference type="PIRSR" id="PIRSR000097-3"/>
    </source>
</evidence>
<dbReference type="EMBL" id="KZ824294">
    <property type="protein sequence ID" value="RAL10544.1"/>
    <property type="molecule type" value="Genomic_DNA"/>
</dbReference>
<evidence type="ECO:0000256" key="3">
    <source>
        <dbReference type="ARBA" id="ARBA00022857"/>
    </source>
</evidence>
<sequence length="347" mass="39442">MRPPGETPLPESFNVKGYTLPAVGLGTFQAEAGNYKVKDAVIKALISGYRHIDTATAYGNEQQVGEAIRECGVPRDQLFITTKLPQTCHAPADVEKALDRSLRLLQMDYGDHSITDHCCCDIQWTFPYAYRAGPENTIMRYSDGKPVIDHELSRQYPATWAAMERLVDKGKVRLIGVSNFNTLKINRLLQTARIPPAVNQIEIHPYLQQTELVAFCKERGIHVMAHQPLGGKPDDDDDDEARRPRPLYEPVIALLSIKNYRSPAQIMLAWHLQRGISVIPRTVRMTHIMDNINLKSLTSEGMESIAEIETQRAPIRYLNPQDQVGFDIFDETWDEPVERPGRRRWLE</sequence>
<evidence type="ECO:0000256" key="2">
    <source>
        <dbReference type="ARBA" id="ARBA00012845"/>
    </source>
</evidence>
<dbReference type="Proteomes" id="UP000248961">
    <property type="component" value="Unassembled WGS sequence"/>
</dbReference>
<evidence type="ECO:0000256" key="4">
    <source>
        <dbReference type="ARBA" id="ARBA00023002"/>
    </source>
</evidence>
<evidence type="ECO:0000256" key="6">
    <source>
        <dbReference type="ARBA" id="ARBA00047534"/>
    </source>
</evidence>
<dbReference type="CDD" id="cd19071">
    <property type="entry name" value="AKR_AKR1-5-like"/>
    <property type="match status" value="1"/>
</dbReference>
<dbReference type="PRINTS" id="PR00069">
    <property type="entry name" value="ALDKETRDTASE"/>
</dbReference>
<dbReference type="GO" id="GO:0016616">
    <property type="term" value="F:oxidoreductase activity, acting on the CH-OH group of donors, NAD or NADP as acceptor"/>
    <property type="evidence" value="ECO:0007669"/>
    <property type="project" value="UniProtKB-ARBA"/>
</dbReference>
<feature type="active site" description="Proton donor" evidence="8">
    <location>
        <position position="58"/>
    </location>
</feature>
<feature type="site" description="Lowers pKa of active site Tyr" evidence="10">
    <location>
        <position position="83"/>
    </location>
</feature>
<comment type="catalytic activity">
    <reaction evidence="6">
        <text>xylitol + NADP(+) = D-xylose + NADPH + H(+)</text>
        <dbReference type="Rhea" id="RHEA:27445"/>
        <dbReference type="ChEBI" id="CHEBI:15378"/>
        <dbReference type="ChEBI" id="CHEBI:17151"/>
        <dbReference type="ChEBI" id="CHEBI:53455"/>
        <dbReference type="ChEBI" id="CHEBI:57783"/>
        <dbReference type="ChEBI" id="CHEBI:58349"/>
        <dbReference type="EC" id="1.1.1.307"/>
    </reaction>
</comment>
<feature type="binding site" evidence="9">
    <location>
        <position position="150"/>
    </location>
    <ligand>
        <name>substrate</name>
    </ligand>
</feature>
<dbReference type="PROSITE" id="PS00062">
    <property type="entry name" value="ALDOKETO_REDUCTASE_2"/>
    <property type="match status" value="1"/>
</dbReference>
<evidence type="ECO:0000256" key="5">
    <source>
        <dbReference type="ARBA" id="ARBA00025065"/>
    </source>
</evidence>
<evidence type="ECO:0000313" key="12">
    <source>
        <dbReference type="EMBL" id="RAL10544.1"/>
    </source>
</evidence>
<evidence type="ECO:0000256" key="1">
    <source>
        <dbReference type="ARBA" id="ARBA00007905"/>
    </source>
</evidence>
<organism evidence="12 13">
    <name type="scientific">Aspergillus homomorphus (strain CBS 101889)</name>
    <dbReference type="NCBI Taxonomy" id="1450537"/>
    <lineage>
        <taxon>Eukaryota</taxon>
        <taxon>Fungi</taxon>
        <taxon>Dikarya</taxon>
        <taxon>Ascomycota</taxon>
        <taxon>Pezizomycotina</taxon>
        <taxon>Eurotiomycetes</taxon>
        <taxon>Eurotiomycetidae</taxon>
        <taxon>Eurotiales</taxon>
        <taxon>Aspergillaceae</taxon>
        <taxon>Aspergillus</taxon>
        <taxon>Aspergillus subgen. Circumdati</taxon>
    </lineage>
</organism>
<dbReference type="PANTHER" id="PTHR43827:SF3">
    <property type="entry name" value="NADP-DEPENDENT OXIDOREDUCTASE DOMAIN-CONTAINING PROTEIN"/>
    <property type="match status" value="1"/>
</dbReference>
<feature type="domain" description="NADP-dependent oxidoreductase" evidence="11">
    <location>
        <begin position="23"/>
        <end position="308"/>
    </location>
</feature>
<reference evidence="12 13" key="1">
    <citation type="submission" date="2018-02" db="EMBL/GenBank/DDBJ databases">
        <title>The genomes of Aspergillus section Nigri reveals drivers in fungal speciation.</title>
        <authorList>
            <consortium name="DOE Joint Genome Institute"/>
            <person name="Vesth T.C."/>
            <person name="Nybo J."/>
            <person name="Theobald S."/>
            <person name="Brandl J."/>
            <person name="Frisvad J.C."/>
            <person name="Nielsen K.F."/>
            <person name="Lyhne E.K."/>
            <person name="Kogle M.E."/>
            <person name="Kuo A."/>
            <person name="Riley R."/>
            <person name="Clum A."/>
            <person name="Nolan M."/>
            <person name="Lipzen A."/>
            <person name="Salamov A."/>
            <person name="Henrissat B."/>
            <person name="Wiebenga A."/>
            <person name="De vries R.P."/>
            <person name="Grigoriev I.V."/>
            <person name="Mortensen U.H."/>
            <person name="Andersen M.R."/>
            <person name="Baker S.E."/>
        </authorList>
    </citation>
    <scope>NUCLEOTIDE SEQUENCE [LARGE SCALE GENOMIC DNA]</scope>
    <source>
        <strain evidence="12 13">CBS 101889</strain>
    </source>
</reference>
<proteinExistence type="inferred from homology"/>
<evidence type="ECO:0000256" key="9">
    <source>
        <dbReference type="PIRSR" id="PIRSR000097-2"/>
    </source>
</evidence>
<comment type="similarity">
    <text evidence="1">Belongs to the aldo/keto reductase family.</text>
</comment>
<evidence type="ECO:0000256" key="8">
    <source>
        <dbReference type="PIRSR" id="PIRSR000097-1"/>
    </source>
</evidence>
<dbReference type="SUPFAM" id="SSF51430">
    <property type="entry name" value="NAD(P)-linked oxidoreductase"/>
    <property type="match status" value="1"/>
</dbReference>
<name>A0A395HWE7_ASPHC</name>
<gene>
    <name evidence="12" type="ORF">BO97DRAFT_393848</name>
</gene>
<comment type="function">
    <text evidence="5">Catalyzes the initial reaction in the xylose utilization pathway by reducing D-xylose into xylitol. Xylose is a major component of hemicelluloses such as xylan. Most fungi utilize D-xylose via three enzymatic reactions, xylose reductase (XR), xylitol dehydrogenase (XDH), and xylulokinase, to form xylulose 5-phosphate, which enters pentose phosphate pathway.</text>
</comment>
<dbReference type="InterPro" id="IPR036812">
    <property type="entry name" value="NAD(P)_OxRdtase_dom_sf"/>
</dbReference>
<keyword evidence="4" id="KW-0560">Oxidoreductase</keyword>
<dbReference type="InterPro" id="IPR020471">
    <property type="entry name" value="AKR"/>
</dbReference>
<dbReference type="AlphaFoldDB" id="A0A395HWE7"/>
<dbReference type="PROSITE" id="PS00798">
    <property type="entry name" value="ALDOKETO_REDUCTASE_1"/>
    <property type="match status" value="1"/>
</dbReference>
<dbReference type="EC" id="1.1.1.307" evidence="2"/>
<dbReference type="RefSeq" id="XP_025549698.1">
    <property type="nucleotide sequence ID" value="XM_025693949.1"/>
</dbReference>
<comment type="catalytic activity">
    <reaction evidence="7">
        <text>xylitol + NAD(+) = D-xylose + NADH + H(+)</text>
        <dbReference type="Rhea" id="RHEA:27441"/>
        <dbReference type="ChEBI" id="CHEBI:15378"/>
        <dbReference type="ChEBI" id="CHEBI:17151"/>
        <dbReference type="ChEBI" id="CHEBI:53455"/>
        <dbReference type="ChEBI" id="CHEBI:57540"/>
        <dbReference type="ChEBI" id="CHEBI:57945"/>
        <dbReference type="EC" id="1.1.1.307"/>
    </reaction>
</comment>
<dbReference type="STRING" id="1450537.A0A395HWE7"/>
<dbReference type="Gene3D" id="3.20.20.100">
    <property type="entry name" value="NADP-dependent oxidoreductase domain"/>
    <property type="match status" value="1"/>
</dbReference>
<evidence type="ECO:0000256" key="7">
    <source>
        <dbReference type="ARBA" id="ARBA00049485"/>
    </source>
</evidence>
<accession>A0A395HWE7</accession>